<accession>A0A6I9S9V0</accession>
<dbReference type="OrthoDB" id="29661at2759"/>
<dbReference type="SUPFAM" id="SSF52025">
    <property type="entry name" value="PA domain"/>
    <property type="match status" value="1"/>
</dbReference>
<evidence type="ECO:0000256" key="9">
    <source>
        <dbReference type="ARBA" id="ARBA00023136"/>
    </source>
</evidence>
<keyword evidence="5 12" id="KW-0732">Signal</keyword>
<feature type="transmembrane region" description="Helical" evidence="11">
    <location>
        <begin position="312"/>
        <end position="336"/>
    </location>
</feature>
<dbReference type="PANTHER" id="PTHR12174">
    <property type="entry name" value="SIGNAL PEPTIDE PEPTIDASE"/>
    <property type="match status" value="1"/>
</dbReference>
<feature type="transmembrane region" description="Helical" evidence="11">
    <location>
        <begin position="369"/>
        <end position="387"/>
    </location>
</feature>
<feature type="transmembrane region" description="Helical" evidence="11">
    <location>
        <begin position="271"/>
        <end position="300"/>
    </location>
</feature>
<dbReference type="GeneID" id="105055646"/>
<dbReference type="InterPro" id="IPR006639">
    <property type="entry name" value="Preselin/SPP"/>
</dbReference>
<keyword evidence="6" id="KW-0967">Endosome</keyword>
<dbReference type="GO" id="GO:0042500">
    <property type="term" value="F:aspartic endopeptidase activity, intramembrane cleaving"/>
    <property type="evidence" value="ECO:0007669"/>
    <property type="project" value="InterPro"/>
</dbReference>
<dbReference type="GO" id="GO:0098554">
    <property type="term" value="C:cytoplasmic side of endoplasmic reticulum membrane"/>
    <property type="evidence" value="ECO:0007669"/>
    <property type="project" value="TreeGrafter"/>
</dbReference>
<dbReference type="InterPro" id="IPR046450">
    <property type="entry name" value="PA_dom_sf"/>
</dbReference>
<keyword evidence="10" id="KW-0325">Glycoprotein</keyword>
<feature type="transmembrane region" description="Helical" evidence="11">
    <location>
        <begin position="424"/>
        <end position="446"/>
    </location>
</feature>
<evidence type="ECO:0000256" key="2">
    <source>
        <dbReference type="ARBA" id="ARBA00004337"/>
    </source>
</evidence>
<evidence type="ECO:0000256" key="6">
    <source>
        <dbReference type="ARBA" id="ARBA00022753"/>
    </source>
</evidence>
<evidence type="ECO:0000256" key="5">
    <source>
        <dbReference type="ARBA" id="ARBA00022729"/>
    </source>
</evidence>
<dbReference type="InParanoid" id="A0A6I9S9V0"/>
<evidence type="ECO:0000313" key="15">
    <source>
        <dbReference type="RefSeq" id="XP_010935854.1"/>
    </source>
</evidence>
<feature type="chain" id="PRO_5026822579" evidence="12">
    <location>
        <begin position="23"/>
        <end position="531"/>
    </location>
</feature>
<dbReference type="PANTHER" id="PTHR12174:SF75">
    <property type="entry name" value="SIGNAL PEPTIDE PEPTIDASE-LIKE 2"/>
    <property type="match status" value="1"/>
</dbReference>
<reference evidence="15" key="1">
    <citation type="submission" date="2025-08" db="UniProtKB">
        <authorList>
            <consortium name="RefSeq"/>
        </authorList>
    </citation>
    <scope>IDENTIFICATION</scope>
</reference>
<evidence type="ECO:0000256" key="4">
    <source>
        <dbReference type="ARBA" id="ARBA00022692"/>
    </source>
</evidence>
<sequence length="531" mass="58498">MDLGRFLGALLVISVLPGLVRGGDIVHEDDKAPKVPGCSNNFVLVKVQTWINNIEDDEFVGVGARFGTTIEAKEKYANRTRVFLSDPADCCTTLKKKLAGDILLVHRGHCKFTTKAKVAEAAGASAILIINNRKELYKMVCDPNETDLNISISAVMLPQDAGASLDSSVKSGASVAVQLYSPDRPLVDTAEVFLWLMAVGTILCASYWSAWSAREASIEYEKLIKDAPDEMLNTETTGTSGVVDINTVSAVSFVVIASCFLILLYKLMSHWFVELLVVLFCIGGVEGLQTCLVALLSRWFKRTGESFIKVPFFGAVSYLTLAVSPFCIAFAVVWAVYRSISFAWIGQDILGIALIITVLQIVRVPNLKVGTVLLSCAFLYDIFWVFVSKRWFHESVMIVVARGDRTGEDGVPMLLKIPRMFDPWGGFSIIGFGDILLPGLLIAFSLRYDWAAKKNLRAGYFLWSMVAYGSGLLITYVALNLMDGHGQPALLYIVPFTLGTFLTLGRKRGELKHLWIKGEPERICPHIQPVQ</sequence>
<evidence type="ECO:0000256" key="7">
    <source>
        <dbReference type="ARBA" id="ARBA00022801"/>
    </source>
</evidence>
<keyword evidence="14" id="KW-1185">Reference proteome</keyword>
<dbReference type="FunFam" id="3.50.30.30:FF:000007">
    <property type="entry name" value="Signal peptide peptidase-like 3"/>
    <property type="match status" value="1"/>
</dbReference>
<feature type="transmembrane region" description="Helical" evidence="11">
    <location>
        <begin position="342"/>
        <end position="362"/>
    </location>
</feature>
<comment type="subcellular location">
    <subcellularLocation>
        <location evidence="2">Endosome membrane</location>
        <topology evidence="2">Multi-pass membrane protein</topology>
    </subcellularLocation>
</comment>
<protein>
    <submittedName>
        <fullName evidence="15">Signal peptide peptidase-like 4 isoform X1</fullName>
    </submittedName>
</protein>
<dbReference type="Proteomes" id="UP000504607">
    <property type="component" value="Chromosome 12"/>
</dbReference>
<dbReference type="GO" id="GO:0030660">
    <property type="term" value="C:Golgi-associated vesicle membrane"/>
    <property type="evidence" value="ECO:0007669"/>
    <property type="project" value="TreeGrafter"/>
</dbReference>
<comment type="similarity">
    <text evidence="3">Belongs to the peptidase A22B family.</text>
</comment>
<dbReference type="KEGG" id="egu:105055646"/>
<evidence type="ECO:0000259" key="13">
    <source>
        <dbReference type="Pfam" id="PF02225"/>
    </source>
</evidence>
<dbReference type="RefSeq" id="XP_010935854.1">
    <property type="nucleotide sequence ID" value="XM_010937552.3"/>
</dbReference>
<gene>
    <name evidence="15" type="primary">LOC105055646</name>
</gene>
<dbReference type="GO" id="GO:0010008">
    <property type="term" value="C:endosome membrane"/>
    <property type="evidence" value="ECO:0007669"/>
    <property type="project" value="UniProtKB-SubCell"/>
</dbReference>
<evidence type="ECO:0000256" key="3">
    <source>
        <dbReference type="ARBA" id="ARBA00006859"/>
    </source>
</evidence>
<comment type="function">
    <text evidence="1">Intramembrane-cleaving aspartic protease (I-CLiP) that cleaves type II membrane signal peptides in the hydrophobic plane of the membrane.</text>
</comment>
<dbReference type="InterPro" id="IPR003137">
    <property type="entry name" value="PA_domain"/>
</dbReference>
<keyword evidence="9 11" id="KW-0472">Membrane</keyword>
<evidence type="ECO:0000256" key="11">
    <source>
        <dbReference type="SAM" id="Phobius"/>
    </source>
</evidence>
<dbReference type="FunCoup" id="A0A6I9S9V0">
    <property type="interactions" value="869"/>
</dbReference>
<dbReference type="GO" id="GO:0033619">
    <property type="term" value="P:membrane protein proteolysis"/>
    <property type="evidence" value="ECO:0007669"/>
    <property type="project" value="TreeGrafter"/>
</dbReference>
<dbReference type="GO" id="GO:0098553">
    <property type="term" value="C:lumenal side of endoplasmic reticulum membrane"/>
    <property type="evidence" value="ECO:0007669"/>
    <property type="project" value="TreeGrafter"/>
</dbReference>
<dbReference type="Pfam" id="PF02225">
    <property type="entry name" value="PA"/>
    <property type="match status" value="1"/>
</dbReference>
<feature type="transmembrane region" description="Helical" evidence="11">
    <location>
        <begin position="485"/>
        <end position="504"/>
    </location>
</feature>
<feature type="transmembrane region" description="Helical" evidence="11">
    <location>
        <begin position="192"/>
        <end position="210"/>
    </location>
</feature>
<dbReference type="Gene3D" id="3.50.30.30">
    <property type="match status" value="1"/>
</dbReference>
<feature type="domain" description="PA" evidence="13">
    <location>
        <begin position="90"/>
        <end position="165"/>
    </location>
</feature>
<keyword evidence="8 11" id="KW-1133">Transmembrane helix</keyword>
<dbReference type="Pfam" id="PF04258">
    <property type="entry name" value="Peptidase_A22B"/>
    <property type="match status" value="1"/>
</dbReference>
<keyword evidence="7" id="KW-0378">Hydrolase</keyword>
<evidence type="ECO:0000256" key="8">
    <source>
        <dbReference type="ARBA" id="ARBA00022989"/>
    </source>
</evidence>
<dbReference type="GO" id="GO:0005765">
    <property type="term" value="C:lysosomal membrane"/>
    <property type="evidence" value="ECO:0007669"/>
    <property type="project" value="TreeGrafter"/>
</dbReference>
<dbReference type="AlphaFoldDB" id="A0A6I9S9V0"/>
<dbReference type="SMART" id="SM00730">
    <property type="entry name" value="PSN"/>
    <property type="match status" value="1"/>
</dbReference>
<organism evidence="14 15">
    <name type="scientific">Elaeis guineensis var. tenera</name>
    <name type="common">Oil palm</name>
    <dbReference type="NCBI Taxonomy" id="51953"/>
    <lineage>
        <taxon>Eukaryota</taxon>
        <taxon>Viridiplantae</taxon>
        <taxon>Streptophyta</taxon>
        <taxon>Embryophyta</taxon>
        <taxon>Tracheophyta</taxon>
        <taxon>Spermatophyta</taxon>
        <taxon>Magnoliopsida</taxon>
        <taxon>Liliopsida</taxon>
        <taxon>Arecaceae</taxon>
        <taxon>Arecoideae</taxon>
        <taxon>Cocoseae</taxon>
        <taxon>Elaeidinae</taxon>
        <taxon>Elaeis</taxon>
    </lineage>
</organism>
<feature type="signal peptide" evidence="12">
    <location>
        <begin position="1"/>
        <end position="22"/>
    </location>
</feature>
<proteinExistence type="inferred from homology"/>
<dbReference type="InterPro" id="IPR007369">
    <property type="entry name" value="Peptidase_A22B_SPP"/>
</dbReference>
<evidence type="ECO:0000256" key="1">
    <source>
        <dbReference type="ARBA" id="ARBA00003012"/>
    </source>
</evidence>
<evidence type="ECO:0000256" key="12">
    <source>
        <dbReference type="SAM" id="SignalP"/>
    </source>
</evidence>
<keyword evidence="4 11" id="KW-0812">Transmembrane</keyword>
<evidence type="ECO:0000256" key="10">
    <source>
        <dbReference type="ARBA" id="ARBA00023180"/>
    </source>
</evidence>
<feature type="transmembrane region" description="Helical" evidence="11">
    <location>
        <begin position="245"/>
        <end position="265"/>
    </location>
</feature>
<evidence type="ECO:0000313" key="14">
    <source>
        <dbReference type="Proteomes" id="UP000504607"/>
    </source>
</evidence>
<feature type="transmembrane region" description="Helical" evidence="11">
    <location>
        <begin position="458"/>
        <end position="479"/>
    </location>
</feature>
<name>A0A6I9S9V0_ELAGV</name>